<keyword evidence="5" id="KW-0238">DNA-binding</keyword>
<gene>
    <name evidence="8" type="ORF">SLS55_008382</name>
</gene>
<evidence type="ECO:0000256" key="5">
    <source>
        <dbReference type="ARBA" id="ARBA00023125"/>
    </source>
</evidence>
<name>A0ABR3CAA9_9PEZI</name>
<dbReference type="CDD" id="cd14723">
    <property type="entry name" value="ZIP_Ppr1"/>
    <property type="match status" value="1"/>
</dbReference>
<dbReference type="RefSeq" id="XP_066630597.1">
    <property type="nucleotide sequence ID" value="XM_066779793.1"/>
</dbReference>
<dbReference type="InterPro" id="IPR052202">
    <property type="entry name" value="Yeast_MetPath_Reg"/>
</dbReference>
<dbReference type="EMBL" id="JAJVCZ030000008">
    <property type="protein sequence ID" value="KAL0257568.1"/>
    <property type="molecule type" value="Genomic_DNA"/>
</dbReference>
<keyword evidence="2" id="KW-0479">Metal-binding</keyword>
<dbReference type="CDD" id="cd12148">
    <property type="entry name" value="fungal_TF_MHR"/>
    <property type="match status" value="1"/>
</dbReference>
<keyword evidence="7" id="KW-0539">Nucleus</keyword>
<sequence>MQALSQETHQGATPTPSPLHACANRRQCDLQLPACSSCQLADAECLFFDDSLGHEVPRSYLHALNVKVEELEAEIRALRSPQPNNPVKLLDDYNLQPREQDAASPRYASSDSYLGPGSSAELLDNLLTTLVRRKLSSEHARLPKFVSTFRDGNDEHTLAFPALNLKINPGKLDTQSLQHPQVQRALVEYYAKAVQPSFPLLSPDQLRLLLGYENPLRQSANDFERLSIHGMLAVSSQLVARDLDRDQTIAASLWTEKLFEHINRTFSPSALEAVAGKQTILTQCFLVLLDLISPGASRGSAWEIIGSASGNYAALCEETDKFDDDHQRIGFCLFVIESTLACHFHRPSLFCNSAPSRLGAFSPEYEFLSPSLQVFRAMYSINQHFILDHDPSPVAVEAFIPPAFRIPMSTHPSEMSLAQAQIYLALHPLFTSPSAGPHSCSPELLSNIAGAASAFIACTSKLNKEHRIISIWTTAELVIQAGAVWGAYLILSKQDESNLLQTRSVNVSGSGSLMEPLLQCSTLLASFAERWKPGRNYLQAWEAFAEMLYENPPGSVS</sequence>
<evidence type="ECO:0000313" key="9">
    <source>
        <dbReference type="Proteomes" id="UP001430584"/>
    </source>
</evidence>
<accession>A0ABR3CAA9</accession>
<proteinExistence type="predicted"/>
<evidence type="ECO:0000256" key="1">
    <source>
        <dbReference type="ARBA" id="ARBA00004123"/>
    </source>
</evidence>
<reference evidence="8 9" key="1">
    <citation type="submission" date="2024-02" db="EMBL/GenBank/DDBJ databases">
        <title>De novo assembly and annotation of 12 fungi associated with fruit tree decline syndrome in Ontario, Canada.</title>
        <authorList>
            <person name="Sulman M."/>
            <person name="Ellouze W."/>
            <person name="Ilyukhin E."/>
        </authorList>
    </citation>
    <scope>NUCLEOTIDE SEQUENCE [LARGE SCALE GENOMIC DNA]</scope>
    <source>
        <strain evidence="8 9">FDS-637</strain>
    </source>
</reference>
<dbReference type="PANTHER" id="PTHR47782">
    <property type="entry name" value="ZN(II)2CYS6 TRANSCRIPTION FACTOR (EUROFUNG)-RELATED"/>
    <property type="match status" value="1"/>
</dbReference>
<evidence type="ECO:0000256" key="3">
    <source>
        <dbReference type="ARBA" id="ARBA00022833"/>
    </source>
</evidence>
<dbReference type="Gene3D" id="4.10.240.10">
    <property type="entry name" value="Zn(2)-C6 fungal-type DNA-binding domain"/>
    <property type="match status" value="1"/>
</dbReference>
<dbReference type="Proteomes" id="UP001430584">
    <property type="component" value="Unassembled WGS sequence"/>
</dbReference>
<organism evidence="8 9">
    <name type="scientific">Diplodia seriata</name>
    <dbReference type="NCBI Taxonomy" id="420778"/>
    <lineage>
        <taxon>Eukaryota</taxon>
        <taxon>Fungi</taxon>
        <taxon>Dikarya</taxon>
        <taxon>Ascomycota</taxon>
        <taxon>Pezizomycotina</taxon>
        <taxon>Dothideomycetes</taxon>
        <taxon>Dothideomycetes incertae sedis</taxon>
        <taxon>Botryosphaeriales</taxon>
        <taxon>Botryosphaeriaceae</taxon>
        <taxon>Diplodia</taxon>
    </lineage>
</organism>
<keyword evidence="4" id="KW-0805">Transcription regulation</keyword>
<keyword evidence="6" id="KW-0804">Transcription</keyword>
<comment type="subcellular location">
    <subcellularLocation>
        <location evidence="1">Nucleus</location>
    </subcellularLocation>
</comment>
<dbReference type="GeneID" id="92012467"/>
<evidence type="ECO:0000256" key="7">
    <source>
        <dbReference type="ARBA" id="ARBA00023242"/>
    </source>
</evidence>
<comment type="caution">
    <text evidence="8">The sequence shown here is derived from an EMBL/GenBank/DDBJ whole genome shotgun (WGS) entry which is preliminary data.</text>
</comment>
<keyword evidence="9" id="KW-1185">Reference proteome</keyword>
<evidence type="ECO:0008006" key="10">
    <source>
        <dbReference type="Google" id="ProtNLM"/>
    </source>
</evidence>
<evidence type="ECO:0000256" key="4">
    <source>
        <dbReference type="ARBA" id="ARBA00023015"/>
    </source>
</evidence>
<dbReference type="PANTHER" id="PTHR47782:SF1">
    <property type="entry name" value="PYRIMIDINE PATHWAY REGULATORY PROTEIN 1"/>
    <property type="match status" value="1"/>
</dbReference>
<evidence type="ECO:0000256" key="2">
    <source>
        <dbReference type="ARBA" id="ARBA00022723"/>
    </source>
</evidence>
<keyword evidence="3" id="KW-0862">Zinc</keyword>
<dbReference type="InterPro" id="IPR036864">
    <property type="entry name" value="Zn2-C6_fun-type_DNA-bd_sf"/>
</dbReference>
<evidence type="ECO:0000313" key="8">
    <source>
        <dbReference type="EMBL" id="KAL0257568.1"/>
    </source>
</evidence>
<evidence type="ECO:0000256" key="6">
    <source>
        <dbReference type="ARBA" id="ARBA00023163"/>
    </source>
</evidence>
<protein>
    <recommendedName>
        <fullName evidence="10">Transcription factor domain-containing protein</fullName>
    </recommendedName>
</protein>